<dbReference type="Pfam" id="PF03140">
    <property type="entry name" value="DUF247"/>
    <property type="match status" value="1"/>
</dbReference>
<accession>A0AAU9SRP6</accession>
<keyword evidence="2" id="KW-0812">Transmembrane</keyword>
<keyword evidence="4" id="KW-1185">Reference proteome</keyword>
<dbReference type="Proteomes" id="UP000836841">
    <property type="component" value="Chromosome 6"/>
</dbReference>
<evidence type="ECO:0000256" key="2">
    <source>
        <dbReference type="SAM" id="Phobius"/>
    </source>
</evidence>
<dbReference type="PANTHER" id="PTHR31170">
    <property type="entry name" value="BNAC04G53230D PROTEIN"/>
    <property type="match status" value="1"/>
</dbReference>
<keyword evidence="2" id="KW-1133">Transmembrane helix</keyword>
<evidence type="ECO:0000313" key="4">
    <source>
        <dbReference type="Proteomes" id="UP000836841"/>
    </source>
</evidence>
<evidence type="ECO:0000256" key="1">
    <source>
        <dbReference type="SAM" id="MobiDB-lite"/>
    </source>
</evidence>
<name>A0AAU9SRP6_THLAR</name>
<gene>
    <name evidence="3" type="ORF">TAV2_LOCUS21652</name>
</gene>
<organism evidence="3 4">
    <name type="scientific">Thlaspi arvense</name>
    <name type="common">Field penny-cress</name>
    <dbReference type="NCBI Taxonomy" id="13288"/>
    <lineage>
        <taxon>Eukaryota</taxon>
        <taxon>Viridiplantae</taxon>
        <taxon>Streptophyta</taxon>
        <taxon>Embryophyta</taxon>
        <taxon>Tracheophyta</taxon>
        <taxon>Spermatophyta</taxon>
        <taxon>Magnoliopsida</taxon>
        <taxon>eudicotyledons</taxon>
        <taxon>Gunneridae</taxon>
        <taxon>Pentapetalae</taxon>
        <taxon>rosids</taxon>
        <taxon>malvids</taxon>
        <taxon>Brassicales</taxon>
        <taxon>Brassicaceae</taxon>
        <taxon>Thlaspideae</taxon>
        <taxon>Thlaspi</taxon>
    </lineage>
</organism>
<dbReference type="PANTHER" id="PTHR31170:SF9">
    <property type="entry name" value="PROTEIN, PUTATIVE (DUF247)-RELATED"/>
    <property type="match status" value="1"/>
</dbReference>
<dbReference type="InterPro" id="IPR004158">
    <property type="entry name" value="DUF247_pln"/>
</dbReference>
<protein>
    <submittedName>
        <fullName evidence="3">Uncharacterized protein</fullName>
    </submittedName>
</protein>
<dbReference type="AlphaFoldDB" id="A0AAU9SRP6"/>
<evidence type="ECO:0000313" key="3">
    <source>
        <dbReference type="EMBL" id="CAH2069335.1"/>
    </source>
</evidence>
<dbReference type="EMBL" id="OU466862">
    <property type="protein sequence ID" value="CAH2069335.1"/>
    <property type="molecule type" value="Genomic_DNA"/>
</dbReference>
<reference evidence="3 4" key="1">
    <citation type="submission" date="2022-03" db="EMBL/GenBank/DDBJ databases">
        <authorList>
            <person name="Nunn A."/>
            <person name="Chopra R."/>
            <person name="Nunn A."/>
            <person name="Contreras Garrido A."/>
        </authorList>
    </citation>
    <scope>NUCLEOTIDE SEQUENCE [LARGE SCALE GENOMIC DNA]</scope>
</reference>
<feature type="region of interest" description="Disordered" evidence="1">
    <location>
        <begin position="36"/>
        <end position="79"/>
    </location>
</feature>
<sequence>MRPCIYKVPSQMREGKPDAYTPRIVLIGLLHRSLKPKLKPSEDKKNKKKLSDDVNKKKKKKEESSDDDDAETSNRTGHLKKKTRKLYEGMEDIKKAYLAHFTDEVGEDVVKKIRGTIIAEEENIRGSYAVKFEEMTSEFFGQLILLDSVFVMEFIRRLQGRRTGTSDNMIMALSQAETVIGDLFLLENQLPYFIFDKLFGVYYETLRHLGQQLLKLFSPHIKTRSNTSFDHFTDMFRCVYVQSLDRSPKLNDLSGAAIRDMNNAVNLSLAGVEFKAAIPLNSPTEDRIHRQSSRNQELLDSLPISVKINEVDEYSLHMEFEKGCLVMSSFRVDVASDKILRNVVAYEQCHGLTPFTSNYIRFMNFLITSDGDVDILKKAGVLTQCMGRASLTLEMVNKLTVGLTESTTSQYHSIAVSLQAHYQSRAKRYWATLKKVYFTDLWTGTATIVAILILVMTFVGTVASVIQTYISLYPLQPYANSIII</sequence>
<feature type="transmembrane region" description="Helical" evidence="2">
    <location>
        <begin position="441"/>
        <end position="466"/>
    </location>
</feature>
<feature type="compositionally biased region" description="Basic and acidic residues" evidence="1">
    <location>
        <begin position="39"/>
        <end position="55"/>
    </location>
</feature>
<keyword evidence="2" id="KW-0472">Membrane</keyword>
<proteinExistence type="predicted"/>